<keyword evidence="1" id="KW-0472">Membrane</keyword>
<proteinExistence type="predicted"/>
<reference evidence="3 4" key="1">
    <citation type="submission" date="2019-09" db="EMBL/GenBank/DDBJ databases">
        <authorList>
            <person name="Ou C."/>
        </authorList>
    </citation>
    <scope>NUCLEOTIDE SEQUENCE [LARGE SCALE GENOMIC DNA]</scope>
    <source>
        <strain evidence="3">S2</strain>
        <tissue evidence="3">Leaf</tissue>
    </source>
</reference>
<dbReference type="Pfam" id="PF10441">
    <property type="entry name" value="Urb2"/>
    <property type="match status" value="1"/>
</dbReference>
<feature type="transmembrane region" description="Helical" evidence="1">
    <location>
        <begin position="843"/>
        <end position="866"/>
    </location>
</feature>
<reference evidence="3 4" key="3">
    <citation type="submission" date="2019-11" db="EMBL/GenBank/DDBJ databases">
        <title>A de novo genome assembly of a pear dwarfing rootstock.</title>
        <authorList>
            <person name="Wang F."/>
            <person name="Wang J."/>
            <person name="Li S."/>
            <person name="Zhang Y."/>
            <person name="Fang M."/>
            <person name="Ma L."/>
            <person name="Zhao Y."/>
            <person name="Jiang S."/>
        </authorList>
    </citation>
    <scope>NUCLEOTIDE SEQUENCE [LARGE SCALE GENOMIC DNA]</scope>
    <source>
        <strain evidence="3">S2</strain>
        <tissue evidence="3">Leaf</tissue>
    </source>
</reference>
<accession>A0A5N5FIB9</accession>
<dbReference type="InterPro" id="IPR018849">
    <property type="entry name" value="Urb2/Npa2_C"/>
</dbReference>
<dbReference type="AlphaFoldDB" id="A0A5N5FIB9"/>
<dbReference type="GO" id="GO:0005730">
    <property type="term" value="C:nucleolus"/>
    <property type="evidence" value="ECO:0007669"/>
    <property type="project" value="TreeGrafter"/>
</dbReference>
<dbReference type="InterPro" id="IPR052609">
    <property type="entry name" value="Ribosome_Biogenesis_Reg"/>
</dbReference>
<evidence type="ECO:0000256" key="1">
    <source>
        <dbReference type="SAM" id="Phobius"/>
    </source>
</evidence>
<keyword evidence="4" id="KW-1185">Reference proteome</keyword>
<dbReference type="Proteomes" id="UP000327157">
    <property type="component" value="Chromosome 10"/>
</dbReference>
<name>A0A5N5FIB9_9ROSA</name>
<evidence type="ECO:0000313" key="4">
    <source>
        <dbReference type="Proteomes" id="UP000327157"/>
    </source>
</evidence>
<feature type="domain" description="Nucleolar 27S pre-rRNA processing Urb2/Npa2 C-terminal" evidence="2">
    <location>
        <begin position="734"/>
        <end position="815"/>
    </location>
</feature>
<gene>
    <name evidence="3" type="ORF">D8674_003672</name>
</gene>
<reference evidence="4" key="2">
    <citation type="submission" date="2019-10" db="EMBL/GenBank/DDBJ databases">
        <title>A de novo genome assembly of a pear dwarfing rootstock.</title>
        <authorList>
            <person name="Wang F."/>
            <person name="Wang J."/>
            <person name="Li S."/>
            <person name="Zhang Y."/>
            <person name="Fang M."/>
            <person name="Ma L."/>
            <person name="Zhao Y."/>
            <person name="Jiang S."/>
        </authorList>
    </citation>
    <scope>NUCLEOTIDE SEQUENCE [LARGE SCALE GENOMIC DNA]</scope>
</reference>
<dbReference type="PANTHER" id="PTHR15682:SF2">
    <property type="entry name" value="UNHEALTHY RIBOSOME BIOGENESIS PROTEIN 2 HOMOLOG"/>
    <property type="match status" value="1"/>
</dbReference>
<dbReference type="GO" id="GO:0042254">
    <property type="term" value="P:ribosome biogenesis"/>
    <property type="evidence" value="ECO:0007669"/>
    <property type="project" value="TreeGrafter"/>
</dbReference>
<dbReference type="OrthoDB" id="160374at2759"/>
<protein>
    <recommendedName>
        <fullName evidence="2">Nucleolar 27S pre-rRNA processing Urb2/Npa2 C-terminal domain-containing protein</fullName>
    </recommendedName>
</protein>
<keyword evidence="1" id="KW-0812">Transmembrane</keyword>
<organism evidence="3 4">
    <name type="scientific">Pyrus ussuriensis x Pyrus communis</name>
    <dbReference type="NCBI Taxonomy" id="2448454"/>
    <lineage>
        <taxon>Eukaryota</taxon>
        <taxon>Viridiplantae</taxon>
        <taxon>Streptophyta</taxon>
        <taxon>Embryophyta</taxon>
        <taxon>Tracheophyta</taxon>
        <taxon>Spermatophyta</taxon>
        <taxon>Magnoliopsida</taxon>
        <taxon>eudicotyledons</taxon>
        <taxon>Gunneridae</taxon>
        <taxon>Pentapetalae</taxon>
        <taxon>rosids</taxon>
        <taxon>fabids</taxon>
        <taxon>Rosales</taxon>
        <taxon>Rosaceae</taxon>
        <taxon>Amygdaloideae</taxon>
        <taxon>Maleae</taxon>
        <taxon>Pyrus</taxon>
    </lineage>
</organism>
<keyword evidence="1" id="KW-1133">Transmembrane helix</keyword>
<dbReference type="PANTHER" id="PTHR15682">
    <property type="entry name" value="UNHEALTHY RIBOSOME BIOGENESIS PROTEIN 2 HOMOLOG"/>
    <property type="match status" value="1"/>
</dbReference>
<comment type="caution">
    <text evidence="3">The sequence shown here is derived from an EMBL/GenBank/DDBJ whole genome shotgun (WGS) entry which is preliminary data.</text>
</comment>
<evidence type="ECO:0000313" key="3">
    <source>
        <dbReference type="EMBL" id="KAB2602667.1"/>
    </source>
</evidence>
<evidence type="ECO:0000259" key="2">
    <source>
        <dbReference type="Pfam" id="PF10441"/>
    </source>
</evidence>
<sequence>MSGAASGNIDFKTSPNWPKVLNDLENSSAVVSSDKHNIFDCSSVANSVTHSSDKLLAGSCKEQKALPSNIMKFTACRSLLNLLCHMPKGHLTSRSISLYVTSILNLERLLVGGLLDCQNALNSHHYHKLFRLFVSCRKALKHVILACEEQTVASQASHASVFLEDTFPILWLYKSVYAVLGTQESFSKDNRRPFNEMILSLMDHTFFVFLTSSKNQLNHVVHLPKAAELNAEPEKCSHYANSLTEQMQSLLFNLKEGPYNGKLGIDVDALNLNKFSSLISCLSGFLWVLAFVVNHTDARNSDHEANSSRWKLEPITELNLCTNAFAESSRLLLQITLCDARNVQKTYCNVDSGAEEFLPEGTGVEIDIARSGLHNESGAAMTCSASPDIHGNSGSGSVRRIKLHLKGAVLAASAVTDVDSFELQFLNKPLLRRLLKDDYPDASFLLRQFVASSAILRLSLHMNSAPLSPSLVHIFTGITQLLLLESVDMDQVPHFFYFVCLDGVLKYVEELANHFPLTNPTLTRNLYDKMVQLQLQALGKCITLQGKRATLVSHETESSTKMIHCPMGFSEAFLSGWPYLLDELKARLTSSFTVFIKKPSELHLLCALQAIKRVGAREGCTTSYDIHTGSVYGGKVSSFVAAGLDCLDLVLEFVSGRKRLKVVQRHIQSFIGSAFNVILHLQSPVILYERVIQRKGNTNNDPDPGSVILMCVDVLVRISGKHALYQMEPWHVAQSLHRQYSVDLFSACCRLLHNVLKHHKSEYERCVAILEASVRVLLHCSETVDADAVFKKGFFSWEVAEGVKCAGSLRRIYKEKHQLPLTRAIESLMGHHHRCKREAPSSYPVLVFLAVAAVLLLLSSLISFDVETPKFEINWGLIATPLLLLAVVHWLSSETPKAPCFVPPPCCKCRHACKCGYY</sequence>
<feature type="transmembrane region" description="Helical" evidence="1">
    <location>
        <begin position="873"/>
        <end position="891"/>
    </location>
</feature>
<dbReference type="EMBL" id="SMOL01000695">
    <property type="protein sequence ID" value="KAB2602667.1"/>
    <property type="molecule type" value="Genomic_DNA"/>
</dbReference>